<comment type="caution">
    <text evidence="1">The sequence shown here is derived from an EMBL/GenBank/DDBJ whole genome shotgun (WGS) entry which is preliminary data.</text>
</comment>
<protein>
    <recommendedName>
        <fullName evidence="2">Terminase large subunit gp17-like C-terminal domain-containing protein</fullName>
    </recommendedName>
</protein>
<evidence type="ECO:0008006" key="2">
    <source>
        <dbReference type="Google" id="ProtNLM"/>
    </source>
</evidence>
<dbReference type="EMBL" id="LAZR01003348">
    <property type="protein sequence ID" value="KKN19311.1"/>
    <property type="molecule type" value="Genomic_DNA"/>
</dbReference>
<dbReference type="AlphaFoldDB" id="A0A0F9R208"/>
<name>A0A0F9R208_9ZZZZ</name>
<sequence>MSLDPGMLYAYLELCRNKPQILFNSSFFVYEARAMPGKQNVPFILRPQQEYGVERLKYAIDNATEMNPHNLIFDKSREEGATEIICKMFGAYFLLYDDMSFLVGSRAEHFVDQGVRLPTKGTRVPGLHKSLMHKILYGLWNLPEYMRPNMFKSHLSLENLDNGSKIGGEATTDNFGAADRAKAVLVDEAARIEPIVAQYIIDNIQDVTPCCIFNSTHFKWGSGHPYSRLINSNKVEVIVLGWEDNPVKNPGLYNSPEMDVIQIYDIDYYREKCPTIFNEIEDHKSFIYSDLQLKVAESSDEVQEQMGSISFVADGGERLFSCDRSPWLDGQEARGRRKQDIAINILRIPQGSADQFFDDMNLVRIEKKFVKEPTFTGTLKYEIKDKRPVDVEFKRGGPKLLKWWGSLPDGKPRQDHNYIVSCDISRGTGASNSVAAITDVNTSEVVGLYVNPNIDVTDFAELAVALCLWAGGGSRNTYLIWEQNGPGDTFANRIRKIGYAFVYYKVNERAKTRKRGRNKTYGWTSTTGINGTKNALLGDLDAAIDESLQTDKRFPYLIIHDMQTIRELRDYIFQGGTMDVGLAAQATESSGARYAHGDRVIAIGLSLLAMKEQPKAKVKQAQKVRKNTMLHRIRERKKELSRKKNEVNKWL</sequence>
<gene>
    <name evidence="1" type="ORF">LCGC14_0947100</name>
</gene>
<reference evidence="1" key="1">
    <citation type="journal article" date="2015" name="Nature">
        <title>Complex archaea that bridge the gap between prokaryotes and eukaryotes.</title>
        <authorList>
            <person name="Spang A."/>
            <person name="Saw J.H."/>
            <person name="Jorgensen S.L."/>
            <person name="Zaremba-Niedzwiedzka K."/>
            <person name="Martijn J."/>
            <person name="Lind A.E."/>
            <person name="van Eijk R."/>
            <person name="Schleper C."/>
            <person name="Guy L."/>
            <person name="Ettema T.J."/>
        </authorList>
    </citation>
    <scope>NUCLEOTIDE SEQUENCE</scope>
</reference>
<dbReference type="Gene3D" id="3.30.420.240">
    <property type="match status" value="1"/>
</dbReference>
<evidence type="ECO:0000313" key="1">
    <source>
        <dbReference type="EMBL" id="KKN19311.1"/>
    </source>
</evidence>
<proteinExistence type="predicted"/>
<dbReference type="Gene3D" id="3.40.50.300">
    <property type="entry name" value="P-loop containing nucleotide triphosphate hydrolases"/>
    <property type="match status" value="1"/>
</dbReference>
<dbReference type="InterPro" id="IPR027417">
    <property type="entry name" value="P-loop_NTPase"/>
</dbReference>
<accession>A0A0F9R208</accession>
<organism evidence="1">
    <name type="scientific">marine sediment metagenome</name>
    <dbReference type="NCBI Taxonomy" id="412755"/>
    <lineage>
        <taxon>unclassified sequences</taxon>
        <taxon>metagenomes</taxon>
        <taxon>ecological metagenomes</taxon>
    </lineage>
</organism>